<evidence type="ECO:0000313" key="2">
    <source>
        <dbReference type="Proteomes" id="UP001497444"/>
    </source>
</evidence>
<dbReference type="EMBL" id="CAXAQS010000802">
    <property type="protein sequence ID" value="CAK9253256.1"/>
    <property type="molecule type" value="Genomic_DNA"/>
</dbReference>
<protein>
    <submittedName>
        <fullName evidence="1">Uncharacterized protein</fullName>
    </submittedName>
</protein>
<accession>A0ABP0VHA7</accession>
<evidence type="ECO:0000313" key="1">
    <source>
        <dbReference type="EMBL" id="CAK9253256.1"/>
    </source>
</evidence>
<keyword evidence="2" id="KW-1185">Reference proteome</keyword>
<dbReference type="Proteomes" id="UP001497444">
    <property type="component" value="Unassembled WGS sequence"/>
</dbReference>
<proteinExistence type="predicted"/>
<organism evidence="1 2">
    <name type="scientific">Sphagnum jensenii</name>
    <dbReference type="NCBI Taxonomy" id="128206"/>
    <lineage>
        <taxon>Eukaryota</taxon>
        <taxon>Viridiplantae</taxon>
        <taxon>Streptophyta</taxon>
        <taxon>Embryophyta</taxon>
        <taxon>Bryophyta</taxon>
        <taxon>Sphagnophytina</taxon>
        <taxon>Sphagnopsida</taxon>
        <taxon>Sphagnales</taxon>
        <taxon>Sphagnaceae</taxon>
        <taxon>Sphagnum</taxon>
    </lineage>
</organism>
<gene>
    <name evidence="1" type="ORF">CSSPJE1EN1_LOCUS28634</name>
</gene>
<reference evidence="1" key="1">
    <citation type="submission" date="2024-02" db="EMBL/GenBank/DDBJ databases">
        <authorList>
            <consortium name="ELIXIR-Norway"/>
            <consortium name="Elixir Norway"/>
        </authorList>
    </citation>
    <scope>NUCLEOTIDE SEQUENCE</scope>
</reference>
<comment type="caution">
    <text evidence="1">The sequence shown here is derived from an EMBL/GenBank/DDBJ whole genome shotgun (WGS) entry which is preliminary data.</text>
</comment>
<name>A0ABP0VHA7_9BRYO</name>
<feature type="non-terminal residue" evidence="1">
    <location>
        <position position="84"/>
    </location>
</feature>
<sequence>MAGVYFYCIRSSRELKFLPIEYEKRYTARNQQQSDEWFHNELSQCTVVPSIVYFTFRITEQGEVITQNLGRQPIAERTFDLFTA</sequence>